<dbReference type="Gene3D" id="3.40.225.10">
    <property type="entry name" value="Class II aldolase/adducin N-terminal domain"/>
    <property type="match status" value="1"/>
</dbReference>
<evidence type="ECO:0000313" key="5">
    <source>
        <dbReference type="Proteomes" id="UP000612855"/>
    </source>
</evidence>
<dbReference type="SMART" id="SM01007">
    <property type="entry name" value="Aldolase_II"/>
    <property type="match status" value="1"/>
</dbReference>
<proteinExistence type="predicted"/>
<evidence type="ECO:0000256" key="2">
    <source>
        <dbReference type="ARBA" id="ARBA00023239"/>
    </source>
</evidence>
<dbReference type="InterPro" id="IPR050197">
    <property type="entry name" value="Aldolase_class_II_sugar_metab"/>
</dbReference>
<evidence type="ECO:0000256" key="1">
    <source>
        <dbReference type="ARBA" id="ARBA00022723"/>
    </source>
</evidence>
<dbReference type="EMBL" id="BMFJ01000004">
    <property type="protein sequence ID" value="GGE51235.1"/>
    <property type="molecule type" value="Genomic_DNA"/>
</dbReference>
<comment type="caution">
    <text evidence="4">The sequence shown here is derived from an EMBL/GenBank/DDBJ whole genome shotgun (WGS) entry which is preliminary data.</text>
</comment>
<keyword evidence="2" id="KW-0456">Lyase</keyword>
<dbReference type="GO" id="GO:0005829">
    <property type="term" value="C:cytosol"/>
    <property type="evidence" value="ECO:0007669"/>
    <property type="project" value="TreeGrafter"/>
</dbReference>
<accession>A0A917AGE6</accession>
<dbReference type="PANTHER" id="PTHR22789:SF0">
    <property type="entry name" value="3-OXO-TETRONATE 4-PHOSPHATE DECARBOXYLASE-RELATED"/>
    <property type="match status" value="1"/>
</dbReference>
<keyword evidence="5" id="KW-1185">Reference proteome</keyword>
<dbReference type="GO" id="GO:0019323">
    <property type="term" value="P:pentose catabolic process"/>
    <property type="evidence" value="ECO:0007669"/>
    <property type="project" value="TreeGrafter"/>
</dbReference>
<gene>
    <name evidence="4" type="ORF">GCM10011360_42740</name>
</gene>
<feature type="domain" description="Class II aldolase/adducin N-terminal" evidence="3">
    <location>
        <begin position="8"/>
        <end position="183"/>
    </location>
</feature>
<reference evidence="5" key="1">
    <citation type="journal article" date="2019" name="Int. J. Syst. Evol. Microbiol.">
        <title>The Global Catalogue of Microorganisms (GCM) 10K type strain sequencing project: providing services to taxonomists for standard genome sequencing and annotation.</title>
        <authorList>
            <consortium name="The Broad Institute Genomics Platform"/>
            <consortium name="The Broad Institute Genome Sequencing Center for Infectious Disease"/>
            <person name="Wu L."/>
            <person name="Ma J."/>
        </authorList>
    </citation>
    <scope>NUCLEOTIDE SEQUENCE [LARGE SCALE GENOMIC DNA]</scope>
    <source>
        <strain evidence="5">CGMCC 1.12664</strain>
    </source>
</reference>
<dbReference type="SUPFAM" id="SSF53639">
    <property type="entry name" value="AraD/HMP-PK domain-like"/>
    <property type="match status" value="1"/>
</dbReference>
<dbReference type="Proteomes" id="UP000612855">
    <property type="component" value="Unassembled WGS sequence"/>
</dbReference>
<dbReference type="RefSeq" id="WP_188479760.1">
    <property type="nucleotide sequence ID" value="NZ_BMFJ01000004.1"/>
</dbReference>
<dbReference type="AlphaFoldDB" id="A0A917AGE6"/>
<dbReference type="GO" id="GO:0016832">
    <property type="term" value="F:aldehyde-lyase activity"/>
    <property type="evidence" value="ECO:0007669"/>
    <property type="project" value="TreeGrafter"/>
</dbReference>
<evidence type="ECO:0000313" key="4">
    <source>
        <dbReference type="EMBL" id="GGE51235.1"/>
    </source>
</evidence>
<dbReference type="InterPro" id="IPR036409">
    <property type="entry name" value="Aldolase_II/adducin_N_sf"/>
</dbReference>
<evidence type="ECO:0000259" key="3">
    <source>
        <dbReference type="SMART" id="SM01007"/>
    </source>
</evidence>
<protein>
    <submittedName>
        <fullName evidence="4">Fructose-bisphosphate aldolase</fullName>
    </submittedName>
</protein>
<dbReference type="PANTHER" id="PTHR22789">
    <property type="entry name" value="FUCULOSE PHOSPHATE ALDOLASE"/>
    <property type="match status" value="1"/>
</dbReference>
<sequence length="217" mass="23523">MTETELRQSLVDYSRLCVTRQLSNATAGNISVRYGEGMLITPSGIDPDLMQADQIAEVAFDGSFRSNWKPSSEWALHAALYKSRPETQAIVHAHPTYCVALSCLREPIPPFHYMVASCGGNEVPCAPYAPFGSHALADAVAETMGTTYRACLMANHGMIAIGASLRSAFGLTEKLEVLAHQYQLARSVGTPVLLSDEDMATVHDSYRTYGYGKPSAT</sequence>
<dbReference type="Pfam" id="PF00596">
    <property type="entry name" value="Aldolase_II"/>
    <property type="match status" value="1"/>
</dbReference>
<dbReference type="GO" id="GO:0046872">
    <property type="term" value="F:metal ion binding"/>
    <property type="evidence" value="ECO:0007669"/>
    <property type="project" value="UniProtKB-KW"/>
</dbReference>
<name>A0A917AGE6_9RHOB</name>
<dbReference type="InterPro" id="IPR001303">
    <property type="entry name" value="Aldolase_II/adducin_N"/>
</dbReference>
<keyword evidence="1" id="KW-0479">Metal-binding</keyword>
<organism evidence="4 5">
    <name type="scientific">Primorskyibacter flagellatus</name>
    <dbReference type="NCBI Taxonomy" id="1387277"/>
    <lineage>
        <taxon>Bacteria</taxon>
        <taxon>Pseudomonadati</taxon>
        <taxon>Pseudomonadota</taxon>
        <taxon>Alphaproteobacteria</taxon>
        <taxon>Rhodobacterales</taxon>
        <taxon>Roseobacteraceae</taxon>
        <taxon>Primorskyibacter</taxon>
    </lineage>
</organism>